<dbReference type="InterPro" id="IPR016718">
    <property type="entry name" value="rRNA_m1G-MeTrfase_A_prd"/>
</dbReference>
<dbReference type="KEGG" id="vte:BHY08_08715"/>
<accession>A0A1J0A7K8</accession>
<evidence type="ECO:0000256" key="2">
    <source>
        <dbReference type="PIRSR" id="PIRSR018249-2"/>
    </source>
</evidence>
<organism evidence="5 6">
    <name type="scientific">Vagococcus teuberi</name>
    <dbReference type="NCBI Taxonomy" id="519472"/>
    <lineage>
        <taxon>Bacteria</taxon>
        <taxon>Bacillati</taxon>
        <taxon>Bacillota</taxon>
        <taxon>Bacilli</taxon>
        <taxon>Lactobacillales</taxon>
        <taxon>Enterococcaceae</taxon>
        <taxon>Vagococcus</taxon>
    </lineage>
</organism>
<dbReference type="GO" id="GO:0046872">
    <property type="term" value="F:metal ion binding"/>
    <property type="evidence" value="ECO:0007669"/>
    <property type="project" value="UniProtKB-KW"/>
</dbReference>
<evidence type="ECO:0000259" key="3">
    <source>
        <dbReference type="Pfam" id="PF08241"/>
    </source>
</evidence>
<dbReference type="PIRSF" id="PIRSF018249">
    <property type="entry name" value="MyrA_prd"/>
    <property type="match status" value="1"/>
</dbReference>
<dbReference type="RefSeq" id="WP_071457492.1">
    <property type="nucleotide sequence ID" value="NZ_CP017267.1"/>
</dbReference>
<feature type="binding site" evidence="1">
    <location>
        <position position="22"/>
    </location>
    <ligand>
        <name>Zn(2+)</name>
        <dbReference type="ChEBI" id="CHEBI:29105"/>
    </ligand>
</feature>
<feature type="binding site" evidence="1">
    <location>
        <position position="38"/>
    </location>
    <ligand>
        <name>Zn(2+)</name>
        <dbReference type="ChEBI" id="CHEBI:29105"/>
    </ligand>
</feature>
<dbReference type="Proteomes" id="UP000191200">
    <property type="component" value="Chromosome"/>
</dbReference>
<keyword evidence="2" id="KW-0949">S-adenosyl-L-methionine</keyword>
<keyword evidence="1" id="KW-0862">Zinc</keyword>
<feature type="binding site" evidence="1">
    <location>
        <position position="25"/>
    </location>
    <ligand>
        <name>Zn(2+)</name>
        <dbReference type="ChEBI" id="CHEBI:29105"/>
    </ligand>
</feature>
<dbReference type="Pfam" id="PF08241">
    <property type="entry name" value="Methyltransf_11"/>
    <property type="match status" value="1"/>
</dbReference>
<dbReference type="OrthoDB" id="5522265at2"/>
<reference evidence="5 6" key="1">
    <citation type="submission" date="2016-09" db="EMBL/GenBank/DDBJ databases">
        <title>Vagococcus teuberi sp. nov., isolated from the Malian artisanal sour milk fene.</title>
        <authorList>
            <person name="Wullschleger S."/>
            <person name="Seifert C."/>
            <person name="Baumgartner S."/>
            <person name="Lacroix C."/>
            <person name="Bonfoh B."/>
            <person name="Stevens M.J."/>
            <person name="Meile L."/>
        </authorList>
    </citation>
    <scope>NUCLEOTIDE SEQUENCE [LARGE SCALE GENOMIC DNA]</scope>
    <source>
        <strain evidence="5 6">DSM 21459</strain>
    </source>
</reference>
<dbReference type="Gene3D" id="3.40.50.150">
    <property type="entry name" value="Vaccinia Virus protein VP39"/>
    <property type="match status" value="1"/>
</dbReference>
<dbReference type="EMBL" id="CP017267">
    <property type="protein sequence ID" value="APB31889.1"/>
    <property type="molecule type" value="Genomic_DNA"/>
</dbReference>
<feature type="binding site" evidence="2">
    <location>
        <position position="92"/>
    </location>
    <ligand>
        <name>S-adenosyl-L-methionine</name>
        <dbReference type="ChEBI" id="CHEBI:59789"/>
    </ligand>
</feature>
<name>A0A1J0A7K8_9ENTE</name>
<feature type="domain" description="Methyltransferase type 11" evidence="3">
    <location>
        <begin position="113"/>
        <end position="199"/>
    </location>
</feature>
<keyword evidence="1" id="KW-0479">Metal-binding</keyword>
<gene>
    <name evidence="5" type="ORF">BHY08_08715</name>
</gene>
<feature type="domain" description="23S rRNA (guanine(745)-N(1))-methyltransferase N-terminal" evidence="4">
    <location>
        <begin position="21"/>
        <end position="54"/>
    </location>
</feature>
<proteinExistence type="predicted"/>
<feature type="binding site" evidence="1">
    <location>
        <position position="42"/>
    </location>
    <ligand>
        <name>Zn(2+)</name>
        <dbReference type="ChEBI" id="CHEBI:29105"/>
    </ligand>
</feature>
<dbReference type="InterPro" id="IPR013216">
    <property type="entry name" value="Methyltransf_11"/>
</dbReference>
<dbReference type="InterPro" id="IPR048647">
    <property type="entry name" value="RlmA_N"/>
</dbReference>
<evidence type="ECO:0000256" key="1">
    <source>
        <dbReference type="PIRSR" id="PIRSR018249-1"/>
    </source>
</evidence>
<dbReference type="SUPFAM" id="SSF53335">
    <property type="entry name" value="S-adenosyl-L-methionine-dependent methyltransferases"/>
    <property type="match status" value="1"/>
</dbReference>
<evidence type="ECO:0000313" key="6">
    <source>
        <dbReference type="Proteomes" id="UP000191200"/>
    </source>
</evidence>
<dbReference type="InterPro" id="IPR029063">
    <property type="entry name" value="SAM-dependent_MTases_sf"/>
</dbReference>
<dbReference type="PANTHER" id="PTHR43591">
    <property type="entry name" value="METHYLTRANSFERASE"/>
    <property type="match status" value="1"/>
</dbReference>
<feature type="binding site" evidence="2">
    <location>
        <position position="207"/>
    </location>
    <ligand>
        <name>S-adenosyl-L-methionine</name>
        <dbReference type="ChEBI" id="CHEBI:59789"/>
    </ligand>
</feature>
<keyword evidence="6" id="KW-1185">Reference proteome</keyword>
<dbReference type="Pfam" id="PF21302">
    <property type="entry name" value="Zn_ribbon_RlmA"/>
    <property type="match status" value="1"/>
</dbReference>
<dbReference type="GO" id="GO:0008757">
    <property type="term" value="F:S-adenosylmethionine-dependent methyltransferase activity"/>
    <property type="evidence" value="ECO:0007669"/>
    <property type="project" value="InterPro"/>
</dbReference>
<sequence>MLKKKKEYAFDHLGQSINTMECPKCHTSFELSQSGLVCQNNHQFDVSKKGTVHFPLHHMDSDYDKEMLSHRRKMIQKAYMSHRRKMIQKGLYEPLETEIAKLLSSVSHDDLIVDMGAGEGSILERLATSHHVEGHKMGFDLSKDGVLLSSDFSEEAFWFIGDVTNMPFKSESIDVLLNIFSPSHYEEMSRVLKKDGLVIKVIPESYYLKQLREAFYYDDEDKKEYSNVKVYQKFIKDMTLVEEKHLTYDFLVEEEDFQDVLKMSPIHWGASETAKQRAHDNYFQKLTMDVKILVGKKQ</sequence>
<dbReference type="STRING" id="519472.BHY08_08715"/>
<evidence type="ECO:0000259" key="4">
    <source>
        <dbReference type="Pfam" id="PF21302"/>
    </source>
</evidence>
<evidence type="ECO:0000313" key="5">
    <source>
        <dbReference type="EMBL" id="APB31889.1"/>
    </source>
</evidence>
<dbReference type="AlphaFoldDB" id="A0A1J0A7K8"/>
<feature type="binding site" evidence="2">
    <location>
        <begin position="119"/>
        <end position="120"/>
    </location>
    <ligand>
        <name>S-adenosyl-L-methionine</name>
        <dbReference type="ChEBI" id="CHEBI:59789"/>
    </ligand>
</feature>
<protein>
    <submittedName>
        <fullName evidence="5">Uncharacterized protein</fullName>
    </submittedName>
</protein>